<dbReference type="RefSeq" id="WP_161035805.1">
    <property type="nucleotide sequence ID" value="NZ_WWCL01000003.1"/>
</dbReference>
<dbReference type="Pfam" id="PF13400">
    <property type="entry name" value="Tad"/>
    <property type="match status" value="1"/>
</dbReference>
<evidence type="ECO:0000313" key="3">
    <source>
        <dbReference type="EMBL" id="MYN46234.1"/>
    </source>
</evidence>
<feature type="transmembrane region" description="Helical" evidence="1">
    <location>
        <begin position="20"/>
        <end position="39"/>
    </location>
</feature>
<accession>A0A845HXW8</accession>
<dbReference type="InterPro" id="IPR028087">
    <property type="entry name" value="Tad_N"/>
</dbReference>
<sequence>MRIIGPGAGPGLHAYQRGAVVVLFVAVLMVLVGIAGLALEAGQLFNRRAEVQSLTEALALAAARQLNGSSSGVSAALAAASERLSSSDGVRYQYGRTQASWNAAALSFAATAHGPWLDASAAASAPQGLAYVKVDPFQLDTALTEFPTVFLRALSATLALVPVGAPSVAGPASINVLPMGICAMSPQSAAARGTELVQYGFRRGISYDLMKLDPADTDGAGVHYLIDPIAAPGSNGMPDDFALDTIKPFVCSGTLAMARVTGGTLTVQGPFPLAALYAQLNSRFGQYTAPCNATTAPPDANIKAYSVSTFFNTAASWMNVSVPALSAQAAVSYPATPSGSSEALWTYADPATLPANTGPDKYGPLWSYARAVPFSAYVPGEAEPASGYTPFTASQANWALLYPVNSGGGAPGLKTAAYPSGTTATPYQATSGNFFAPPSASSTGLRGRRILNVALLRCPIPATGISAATVLAVGKFFMTVPADSSHLYAEFAGIAAEQTLGGMLEILQ</sequence>
<dbReference type="Proteomes" id="UP000444316">
    <property type="component" value="Unassembled WGS sequence"/>
</dbReference>
<feature type="domain" description="Putative Flp pilus-assembly TadG-like N-terminal" evidence="2">
    <location>
        <begin position="18"/>
        <end position="65"/>
    </location>
</feature>
<keyword evidence="1" id="KW-0472">Membrane</keyword>
<reference evidence="3" key="1">
    <citation type="submission" date="2019-12" db="EMBL/GenBank/DDBJ databases">
        <title>Novel species isolated from a subtropical stream in China.</title>
        <authorList>
            <person name="Lu H."/>
        </authorList>
    </citation>
    <scope>NUCLEOTIDE SEQUENCE [LARGE SCALE GENOMIC DNA]</scope>
    <source>
        <strain evidence="3">FT93W</strain>
    </source>
</reference>
<dbReference type="AlphaFoldDB" id="A0A845HXW8"/>
<comment type="caution">
    <text evidence="3">The sequence shown here is derived from an EMBL/GenBank/DDBJ whole genome shotgun (WGS) entry which is preliminary data.</text>
</comment>
<protein>
    <submittedName>
        <fullName evidence="3">Pilus assembly protein TadE</fullName>
    </submittedName>
</protein>
<gene>
    <name evidence="3" type="ORF">GTP23_14375</name>
</gene>
<name>A0A845HXW8_9BURK</name>
<evidence type="ECO:0000259" key="2">
    <source>
        <dbReference type="Pfam" id="PF13400"/>
    </source>
</evidence>
<keyword evidence="1" id="KW-1133">Transmembrane helix</keyword>
<evidence type="ECO:0000313" key="4">
    <source>
        <dbReference type="Proteomes" id="UP000444316"/>
    </source>
</evidence>
<organism evidence="3 4">
    <name type="scientific">Duganella fentianensis</name>
    <dbReference type="NCBI Taxonomy" id="2692177"/>
    <lineage>
        <taxon>Bacteria</taxon>
        <taxon>Pseudomonadati</taxon>
        <taxon>Pseudomonadota</taxon>
        <taxon>Betaproteobacteria</taxon>
        <taxon>Burkholderiales</taxon>
        <taxon>Oxalobacteraceae</taxon>
        <taxon>Telluria group</taxon>
        <taxon>Duganella</taxon>
    </lineage>
</organism>
<evidence type="ECO:0000256" key="1">
    <source>
        <dbReference type="SAM" id="Phobius"/>
    </source>
</evidence>
<keyword evidence="1" id="KW-0812">Transmembrane</keyword>
<dbReference type="EMBL" id="WWCL01000003">
    <property type="protein sequence ID" value="MYN46234.1"/>
    <property type="molecule type" value="Genomic_DNA"/>
</dbReference>
<proteinExistence type="predicted"/>
<keyword evidence="4" id="KW-1185">Reference proteome</keyword>